<reference evidence="1" key="3">
    <citation type="submission" date="2021-05" db="UniProtKB">
        <authorList>
            <consortium name="EnsemblPlants"/>
        </authorList>
    </citation>
    <scope>IDENTIFICATION</scope>
    <source>
        <strain evidence="1">cv. B73</strain>
    </source>
</reference>
<evidence type="ECO:0000313" key="2">
    <source>
        <dbReference type="Proteomes" id="UP000007305"/>
    </source>
</evidence>
<evidence type="ECO:0000313" key="1">
    <source>
        <dbReference type="EnsemblPlants" id="Zm00001eb086930_P001"/>
    </source>
</evidence>
<dbReference type="InParanoid" id="A0A804MI14"/>
<keyword evidence="2" id="KW-1185">Reference proteome</keyword>
<reference evidence="1" key="2">
    <citation type="submission" date="2019-07" db="EMBL/GenBank/DDBJ databases">
        <authorList>
            <person name="Seetharam A."/>
            <person name="Woodhouse M."/>
            <person name="Cannon E."/>
        </authorList>
    </citation>
    <scope>NUCLEOTIDE SEQUENCE [LARGE SCALE GENOMIC DNA]</scope>
    <source>
        <strain evidence="1">cv. B73</strain>
    </source>
</reference>
<accession>A0A804MI14</accession>
<dbReference type="AlphaFoldDB" id="A0A804MI14"/>
<protein>
    <submittedName>
        <fullName evidence="1">Uncharacterized protein</fullName>
    </submittedName>
</protein>
<sequence length="155" mass="15946">MSVPLVLTSAQPRTCWLPARGGRQVIFSISPMALGFLFLPSPMAPVLPLVAHGAPPLPGFSSSASSPFSSAAPAPSVHPWLRVVLLHGCARCSLPCFSLSLDARATTSPVATPPWNSQLVLTIAIAYASTLASPSCVLCASESALVRPAIPPPAP</sequence>
<dbReference type="Gramene" id="Zm00001eb086930_T001">
    <property type="protein sequence ID" value="Zm00001eb086930_P001"/>
    <property type="gene ID" value="Zm00001eb086930"/>
</dbReference>
<organism evidence="1 2">
    <name type="scientific">Zea mays</name>
    <name type="common">Maize</name>
    <dbReference type="NCBI Taxonomy" id="4577"/>
    <lineage>
        <taxon>Eukaryota</taxon>
        <taxon>Viridiplantae</taxon>
        <taxon>Streptophyta</taxon>
        <taxon>Embryophyta</taxon>
        <taxon>Tracheophyta</taxon>
        <taxon>Spermatophyta</taxon>
        <taxon>Magnoliopsida</taxon>
        <taxon>Liliopsida</taxon>
        <taxon>Poales</taxon>
        <taxon>Poaceae</taxon>
        <taxon>PACMAD clade</taxon>
        <taxon>Panicoideae</taxon>
        <taxon>Andropogonodae</taxon>
        <taxon>Andropogoneae</taxon>
        <taxon>Tripsacinae</taxon>
        <taxon>Zea</taxon>
    </lineage>
</organism>
<reference evidence="2" key="1">
    <citation type="submission" date="2015-12" db="EMBL/GenBank/DDBJ databases">
        <title>Update maize B73 reference genome by single molecule sequencing technologies.</title>
        <authorList>
            <consortium name="Maize Genome Sequencing Project"/>
            <person name="Ware D."/>
        </authorList>
    </citation>
    <scope>NUCLEOTIDE SEQUENCE [LARGE SCALE GENOMIC DNA]</scope>
    <source>
        <strain evidence="2">cv. B73</strain>
    </source>
</reference>
<name>A0A804MI14_MAIZE</name>
<dbReference type="Proteomes" id="UP000007305">
    <property type="component" value="Chromosome 2"/>
</dbReference>
<dbReference type="EnsemblPlants" id="Zm00001eb086930_T001">
    <property type="protein sequence ID" value="Zm00001eb086930_P001"/>
    <property type="gene ID" value="Zm00001eb086930"/>
</dbReference>
<proteinExistence type="predicted"/>